<dbReference type="InterPro" id="IPR052538">
    <property type="entry name" value="Flavonoid_dioxygenase-like"/>
</dbReference>
<organism evidence="3 4">
    <name type="scientific">Amycolatopsis decaplanina DSM 44594</name>
    <dbReference type="NCBI Taxonomy" id="1284240"/>
    <lineage>
        <taxon>Bacteria</taxon>
        <taxon>Bacillati</taxon>
        <taxon>Actinomycetota</taxon>
        <taxon>Actinomycetes</taxon>
        <taxon>Pseudonocardiales</taxon>
        <taxon>Pseudonocardiaceae</taxon>
        <taxon>Amycolatopsis</taxon>
    </lineage>
</organism>
<name>M2X957_9PSEU</name>
<dbReference type="OrthoDB" id="287918at2"/>
<dbReference type="PATRIC" id="fig|1284240.4.peg.4193"/>
<gene>
    <name evidence="3" type="ORF">H074_20662</name>
</gene>
<dbReference type="AlphaFoldDB" id="M2X957"/>
<dbReference type="InterPro" id="IPR011051">
    <property type="entry name" value="RmlC_Cupin_sf"/>
</dbReference>
<dbReference type="Pfam" id="PF07883">
    <property type="entry name" value="Cupin_2"/>
    <property type="match status" value="1"/>
</dbReference>
<feature type="region of interest" description="Disordered" evidence="1">
    <location>
        <begin position="83"/>
        <end position="103"/>
    </location>
</feature>
<dbReference type="SUPFAM" id="SSF51182">
    <property type="entry name" value="RmlC-like cupins"/>
    <property type="match status" value="1"/>
</dbReference>
<protein>
    <recommendedName>
        <fullName evidence="2">Cupin type-2 domain-containing protein</fullName>
    </recommendedName>
</protein>
<sequence>MGTITVPAHQFVAEHYHPYSDEFLFLVDGAITLRTGDDSMELNAGEAVMIPRGHRHRFDNLSDVDAFGVFHICPLAPRPEIGHVETEPVPFPDAAPPRVGGSR</sequence>
<dbReference type="PANTHER" id="PTHR43346:SF1">
    <property type="entry name" value="QUERCETIN 2,3-DIOXYGENASE-RELATED"/>
    <property type="match status" value="1"/>
</dbReference>
<comment type="caution">
    <text evidence="3">The sequence shown here is derived from an EMBL/GenBank/DDBJ whole genome shotgun (WGS) entry which is preliminary data.</text>
</comment>
<reference evidence="3 4" key="1">
    <citation type="journal article" date="2013" name="Genome Announc.">
        <title>Draft Genome Sequence of Amycolatopsis decaplanina Strain DSM 44594T.</title>
        <authorList>
            <person name="Kaur N."/>
            <person name="Kumar S."/>
            <person name="Bala M."/>
            <person name="Raghava G.P."/>
            <person name="Mayilraj S."/>
        </authorList>
    </citation>
    <scope>NUCLEOTIDE SEQUENCE [LARGE SCALE GENOMIC DNA]</scope>
    <source>
        <strain evidence="3 4">DSM 44594</strain>
    </source>
</reference>
<dbReference type="Proteomes" id="UP000054226">
    <property type="component" value="Unassembled WGS sequence"/>
</dbReference>
<evidence type="ECO:0000313" key="4">
    <source>
        <dbReference type="Proteomes" id="UP000054226"/>
    </source>
</evidence>
<evidence type="ECO:0000256" key="1">
    <source>
        <dbReference type="SAM" id="MobiDB-lite"/>
    </source>
</evidence>
<dbReference type="PANTHER" id="PTHR43346">
    <property type="entry name" value="LIGAND BINDING DOMAIN PROTEIN, PUTATIVE (AFU_ORTHOLOGUE AFUA_6G14370)-RELATED"/>
    <property type="match status" value="1"/>
</dbReference>
<dbReference type="InterPro" id="IPR014710">
    <property type="entry name" value="RmlC-like_jellyroll"/>
</dbReference>
<evidence type="ECO:0000259" key="2">
    <source>
        <dbReference type="Pfam" id="PF07883"/>
    </source>
</evidence>
<keyword evidence="4" id="KW-1185">Reference proteome</keyword>
<proteinExistence type="predicted"/>
<accession>M2X957</accession>
<dbReference type="InterPro" id="IPR013096">
    <property type="entry name" value="Cupin_2"/>
</dbReference>
<dbReference type="Gene3D" id="2.60.120.10">
    <property type="entry name" value="Jelly Rolls"/>
    <property type="match status" value="1"/>
</dbReference>
<feature type="domain" description="Cupin type-2" evidence="2">
    <location>
        <begin position="4"/>
        <end position="66"/>
    </location>
</feature>
<dbReference type="EMBL" id="AOHO01000058">
    <property type="protein sequence ID" value="EME57641.1"/>
    <property type="molecule type" value="Genomic_DNA"/>
</dbReference>
<evidence type="ECO:0000313" key="3">
    <source>
        <dbReference type="EMBL" id="EME57641.1"/>
    </source>
</evidence>